<dbReference type="Pfam" id="PF10620">
    <property type="entry name" value="MdcG"/>
    <property type="match status" value="1"/>
</dbReference>
<dbReference type="Pfam" id="PF20866">
    <property type="entry name" value="MdcG_N"/>
    <property type="match status" value="1"/>
</dbReference>
<comment type="caution">
    <text evidence="5">The sequence shown here is derived from an EMBL/GenBank/DDBJ whole genome shotgun (WGS) entry which is preliminary data.</text>
</comment>
<name>A0A8J3F740_9BURK</name>
<keyword evidence="2" id="KW-0548">Nucleotidyltransferase</keyword>
<evidence type="ECO:0000313" key="6">
    <source>
        <dbReference type="Proteomes" id="UP000627205"/>
    </source>
</evidence>
<proteinExistence type="predicted"/>
<evidence type="ECO:0000259" key="3">
    <source>
        <dbReference type="Pfam" id="PF10620"/>
    </source>
</evidence>
<protein>
    <submittedName>
        <fullName evidence="5">Phosphoribosyl-dephospho-CoA transferase</fullName>
    </submittedName>
</protein>
<reference evidence="5" key="2">
    <citation type="submission" date="2020-09" db="EMBL/GenBank/DDBJ databases">
        <authorList>
            <person name="Sun Q."/>
            <person name="Sedlacek I."/>
        </authorList>
    </citation>
    <scope>NUCLEOTIDE SEQUENCE</scope>
    <source>
        <strain evidence="5">CCM 7664</strain>
    </source>
</reference>
<dbReference type="Proteomes" id="UP000627205">
    <property type="component" value="Unassembled WGS sequence"/>
</dbReference>
<evidence type="ECO:0000256" key="1">
    <source>
        <dbReference type="ARBA" id="ARBA00022679"/>
    </source>
</evidence>
<gene>
    <name evidence="5" type="primary">mdcG</name>
    <name evidence="5" type="ORF">GCM10011430_23450</name>
</gene>
<reference evidence="5" key="1">
    <citation type="journal article" date="2014" name="Int. J. Syst. Evol. Microbiol.">
        <title>Complete genome sequence of Corynebacterium casei LMG S-19264T (=DSM 44701T), isolated from a smear-ripened cheese.</title>
        <authorList>
            <consortium name="US DOE Joint Genome Institute (JGI-PGF)"/>
            <person name="Walter F."/>
            <person name="Albersmeier A."/>
            <person name="Kalinowski J."/>
            <person name="Ruckert C."/>
        </authorList>
    </citation>
    <scope>NUCLEOTIDE SEQUENCE</scope>
    <source>
        <strain evidence="5">CCM 7664</strain>
    </source>
</reference>
<dbReference type="InterPro" id="IPR049180">
    <property type="entry name" value="MdcG_C"/>
</dbReference>
<dbReference type="InterPro" id="IPR048903">
    <property type="entry name" value="MdcG_N"/>
</dbReference>
<dbReference type="NCBIfam" id="TIGR03135">
    <property type="entry name" value="malonate_mdcG"/>
    <property type="match status" value="1"/>
</dbReference>
<keyword evidence="6" id="KW-1185">Reference proteome</keyword>
<feature type="domain" description="Phosphoribosyl-dephospho-CoA transferase MdcG C-terminal" evidence="3">
    <location>
        <begin position="90"/>
        <end position="207"/>
    </location>
</feature>
<dbReference type="InterPro" id="IPR017557">
    <property type="entry name" value="Holo-ACP_synthase"/>
</dbReference>
<dbReference type="GO" id="GO:0016779">
    <property type="term" value="F:nucleotidyltransferase activity"/>
    <property type="evidence" value="ECO:0007669"/>
    <property type="project" value="UniProtKB-KW"/>
</dbReference>
<accession>A0A8J3F740</accession>
<dbReference type="RefSeq" id="WP_188421956.1">
    <property type="nucleotide sequence ID" value="NZ_BMDP01000003.1"/>
</dbReference>
<organism evidence="5 6">
    <name type="scientific">Oxalicibacterium solurbis</name>
    <dbReference type="NCBI Taxonomy" id="69280"/>
    <lineage>
        <taxon>Bacteria</taxon>
        <taxon>Pseudomonadati</taxon>
        <taxon>Pseudomonadota</taxon>
        <taxon>Betaproteobacteria</taxon>
        <taxon>Burkholderiales</taxon>
        <taxon>Oxalobacteraceae</taxon>
        <taxon>Oxalicibacterium</taxon>
    </lineage>
</organism>
<dbReference type="EMBL" id="BMDP01000003">
    <property type="protein sequence ID" value="GGI55171.1"/>
    <property type="molecule type" value="Genomic_DNA"/>
</dbReference>
<evidence type="ECO:0000256" key="2">
    <source>
        <dbReference type="ARBA" id="ARBA00022695"/>
    </source>
</evidence>
<sequence>MFKRHDRIWLNAAGWQAACSQAPGHASVFARWEENDWPVIVRRNEGAQESGTLCLGLPLPPDAAGNKLRIGFVVNVADIARHAMPLVIDEAIPSLPAPWRERFADLSGAAARGRLSFHVYGSAAMQSLTSLPYLSASSDIDLLFYPRDRNQLDEGLQLLRLYAKHLPLDGEIVFPSGRAVAWKEWADASARPDAMRILAKSMQAVNLSTCTSLLAELE</sequence>
<feature type="domain" description="Phosphoribosyl-dephospho-CoA transferase MdcG N-terminal" evidence="4">
    <location>
        <begin position="4"/>
        <end position="85"/>
    </location>
</feature>
<evidence type="ECO:0000259" key="4">
    <source>
        <dbReference type="Pfam" id="PF20866"/>
    </source>
</evidence>
<evidence type="ECO:0000313" key="5">
    <source>
        <dbReference type="EMBL" id="GGI55171.1"/>
    </source>
</evidence>
<dbReference type="AlphaFoldDB" id="A0A8J3F740"/>
<keyword evidence="1 5" id="KW-0808">Transferase</keyword>